<dbReference type="CDD" id="cd00075">
    <property type="entry name" value="HATPase"/>
    <property type="match status" value="1"/>
</dbReference>
<evidence type="ECO:0000259" key="12">
    <source>
        <dbReference type="PROSITE" id="PS50109"/>
    </source>
</evidence>
<dbReference type="InterPro" id="IPR003594">
    <property type="entry name" value="HATPase_dom"/>
</dbReference>
<organism evidence="14 15">
    <name type="scientific">Edaphobacter modestus</name>
    <dbReference type="NCBI Taxonomy" id="388466"/>
    <lineage>
        <taxon>Bacteria</taxon>
        <taxon>Pseudomonadati</taxon>
        <taxon>Acidobacteriota</taxon>
        <taxon>Terriglobia</taxon>
        <taxon>Terriglobales</taxon>
        <taxon>Acidobacteriaceae</taxon>
        <taxon>Edaphobacter</taxon>
    </lineage>
</organism>
<dbReference type="Gene3D" id="3.30.565.10">
    <property type="entry name" value="Histidine kinase-like ATPase, C-terminal domain"/>
    <property type="match status" value="1"/>
</dbReference>
<dbReference type="InterPro" id="IPR005467">
    <property type="entry name" value="His_kinase_dom"/>
</dbReference>
<feature type="domain" description="Histidine kinase" evidence="12">
    <location>
        <begin position="264"/>
        <end position="474"/>
    </location>
</feature>
<proteinExistence type="predicted"/>
<evidence type="ECO:0000256" key="4">
    <source>
        <dbReference type="ARBA" id="ARBA00022553"/>
    </source>
</evidence>
<gene>
    <name evidence="14" type="ORF">BDD14_5367</name>
</gene>
<dbReference type="Gene3D" id="1.10.287.130">
    <property type="match status" value="1"/>
</dbReference>
<name>A0A4Q7Z281_9BACT</name>
<dbReference type="EC" id="2.7.13.3" evidence="3"/>
<dbReference type="SMART" id="SM00388">
    <property type="entry name" value="HisKA"/>
    <property type="match status" value="1"/>
</dbReference>
<feature type="transmembrane region" description="Helical" evidence="11">
    <location>
        <begin position="183"/>
        <end position="201"/>
    </location>
</feature>
<dbReference type="PANTHER" id="PTHR45436">
    <property type="entry name" value="SENSOR HISTIDINE KINASE YKOH"/>
    <property type="match status" value="1"/>
</dbReference>
<evidence type="ECO:0000313" key="15">
    <source>
        <dbReference type="Proteomes" id="UP000292958"/>
    </source>
</evidence>
<evidence type="ECO:0000256" key="1">
    <source>
        <dbReference type="ARBA" id="ARBA00000085"/>
    </source>
</evidence>
<comment type="caution">
    <text evidence="14">The sequence shown here is derived from an EMBL/GenBank/DDBJ whole genome shotgun (WGS) entry which is preliminary data.</text>
</comment>
<dbReference type="EMBL" id="SHKW01000001">
    <property type="protein sequence ID" value="RZU43673.1"/>
    <property type="molecule type" value="Genomic_DNA"/>
</dbReference>
<dbReference type="PROSITE" id="PS50885">
    <property type="entry name" value="HAMP"/>
    <property type="match status" value="1"/>
</dbReference>
<evidence type="ECO:0000256" key="3">
    <source>
        <dbReference type="ARBA" id="ARBA00012438"/>
    </source>
</evidence>
<evidence type="ECO:0000259" key="13">
    <source>
        <dbReference type="PROSITE" id="PS50885"/>
    </source>
</evidence>
<dbReference type="InterPro" id="IPR003661">
    <property type="entry name" value="HisK_dim/P_dom"/>
</dbReference>
<accession>A0A4Q7Z281</accession>
<dbReference type="Pfam" id="PF00672">
    <property type="entry name" value="HAMP"/>
    <property type="match status" value="1"/>
</dbReference>
<keyword evidence="5" id="KW-0808">Transferase</keyword>
<dbReference type="SUPFAM" id="SSF158472">
    <property type="entry name" value="HAMP domain-like"/>
    <property type="match status" value="1"/>
</dbReference>
<keyword evidence="7 14" id="KW-0418">Kinase</keyword>
<dbReference type="Proteomes" id="UP000292958">
    <property type="component" value="Unassembled WGS sequence"/>
</dbReference>
<keyword evidence="6 11" id="KW-0812">Transmembrane</keyword>
<evidence type="ECO:0000256" key="6">
    <source>
        <dbReference type="ARBA" id="ARBA00022692"/>
    </source>
</evidence>
<dbReference type="InterPro" id="IPR004358">
    <property type="entry name" value="Sig_transdc_His_kin-like_C"/>
</dbReference>
<dbReference type="CDD" id="cd06225">
    <property type="entry name" value="HAMP"/>
    <property type="match status" value="1"/>
</dbReference>
<comment type="subcellular location">
    <subcellularLocation>
        <location evidence="2">Membrane</location>
    </subcellularLocation>
</comment>
<keyword evidence="4" id="KW-0597">Phosphoprotein</keyword>
<dbReference type="InterPro" id="IPR036890">
    <property type="entry name" value="HATPase_C_sf"/>
</dbReference>
<feature type="transmembrane region" description="Helical" evidence="11">
    <location>
        <begin position="17"/>
        <end position="36"/>
    </location>
</feature>
<dbReference type="RefSeq" id="WP_130422406.1">
    <property type="nucleotide sequence ID" value="NZ_SHKW01000001.1"/>
</dbReference>
<dbReference type="SUPFAM" id="SSF55874">
    <property type="entry name" value="ATPase domain of HSP90 chaperone/DNA topoisomerase II/histidine kinase"/>
    <property type="match status" value="1"/>
</dbReference>
<dbReference type="Gene3D" id="6.10.340.10">
    <property type="match status" value="1"/>
</dbReference>
<dbReference type="SMART" id="SM00304">
    <property type="entry name" value="HAMP"/>
    <property type="match status" value="1"/>
</dbReference>
<comment type="catalytic activity">
    <reaction evidence="1">
        <text>ATP + protein L-histidine = ADP + protein N-phospho-L-histidine.</text>
        <dbReference type="EC" id="2.7.13.3"/>
    </reaction>
</comment>
<dbReference type="CDD" id="cd00082">
    <property type="entry name" value="HisKA"/>
    <property type="match status" value="1"/>
</dbReference>
<sequence length="496" mass="54496">MSSKTANPIMHSAAWRISLWATLAFAIGTMLVFVMLHRFVANDIQRRSDAWLSGEVAVLGDVAGRTPKDRLYGRVVREVAELASREVPNKLRSNGNENDSVFFLQAGDDGALKLWVGAGDGTPNLAAIQARKFVADVPYDLNVKGFKHPFRVASVQLEDRSHIYLGLSERDELRVLRNLRFRFFCLWLLIVLFGSAIVFFVTRRMLGHVREITEAASRIGQSDLSSRVPTSKRNDEVGHLALTLNRMLDRIESSVHQLHTITESLAHDLRSPLTAIRGKLEVVLSSDLKVEQSEPIVLAIDELDRLSEFLNTSLDVAEAKADALRLSLVEVDLDELIRVMIDLYEPCMSEKGLRVNLRSTGPVTVLADAALLHRVIANLLDNELNHLPASCTVSIKLGASENAAILIVEDDGPGFASEIGLQMFEQRVKGRDSKGHGLGLAFVEAVVRAHGGSVTASNLPTGGALLSITWPREIGEKIEAPHSLTLINRQAHANLA</sequence>
<dbReference type="AlphaFoldDB" id="A0A4Q7Z281"/>
<dbReference type="Pfam" id="PF02518">
    <property type="entry name" value="HATPase_c"/>
    <property type="match status" value="1"/>
</dbReference>
<keyword evidence="8 11" id="KW-1133">Transmembrane helix</keyword>
<feature type="domain" description="HAMP" evidence="13">
    <location>
        <begin position="203"/>
        <end position="256"/>
    </location>
</feature>
<evidence type="ECO:0000256" key="9">
    <source>
        <dbReference type="ARBA" id="ARBA00023012"/>
    </source>
</evidence>
<dbReference type="PANTHER" id="PTHR45436:SF8">
    <property type="entry name" value="HISTIDINE KINASE"/>
    <property type="match status" value="1"/>
</dbReference>
<dbReference type="OrthoDB" id="9792991at2"/>
<evidence type="ECO:0000256" key="2">
    <source>
        <dbReference type="ARBA" id="ARBA00004370"/>
    </source>
</evidence>
<evidence type="ECO:0000256" key="11">
    <source>
        <dbReference type="SAM" id="Phobius"/>
    </source>
</evidence>
<evidence type="ECO:0000256" key="5">
    <source>
        <dbReference type="ARBA" id="ARBA00022679"/>
    </source>
</evidence>
<dbReference type="GO" id="GO:0005886">
    <property type="term" value="C:plasma membrane"/>
    <property type="evidence" value="ECO:0007669"/>
    <property type="project" value="TreeGrafter"/>
</dbReference>
<dbReference type="PROSITE" id="PS50109">
    <property type="entry name" value="HIS_KIN"/>
    <property type="match status" value="1"/>
</dbReference>
<dbReference type="GO" id="GO:0000155">
    <property type="term" value="F:phosphorelay sensor kinase activity"/>
    <property type="evidence" value="ECO:0007669"/>
    <property type="project" value="InterPro"/>
</dbReference>
<dbReference type="InterPro" id="IPR050428">
    <property type="entry name" value="TCS_sensor_his_kinase"/>
</dbReference>
<dbReference type="SUPFAM" id="SSF47384">
    <property type="entry name" value="Homodimeric domain of signal transducing histidine kinase"/>
    <property type="match status" value="1"/>
</dbReference>
<evidence type="ECO:0000256" key="7">
    <source>
        <dbReference type="ARBA" id="ARBA00022777"/>
    </source>
</evidence>
<dbReference type="Pfam" id="PF00512">
    <property type="entry name" value="HisKA"/>
    <property type="match status" value="1"/>
</dbReference>
<dbReference type="PRINTS" id="PR00344">
    <property type="entry name" value="BCTRLSENSOR"/>
</dbReference>
<dbReference type="InterPro" id="IPR036097">
    <property type="entry name" value="HisK_dim/P_sf"/>
</dbReference>
<evidence type="ECO:0000256" key="10">
    <source>
        <dbReference type="ARBA" id="ARBA00023136"/>
    </source>
</evidence>
<keyword evidence="10 11" id="KW-0472">Membrane</keyword>
<evidence type="ECO:0000256" key="8">
    <source>
        <dbReference type="ARBA" id="ARBA00022989"/>
    </source>
</evidence>
<evidence type="ECO:0000313" key="14">
    <source>
        <dbReference type="EMBL" id="RZU43673.1"/>
    </source>
</evidence>
<reference evidence="14 15" key="1">
    <citation type="submission" date="2019-02" db="EMBL/GenBank/DDBJ databases">
        <title>Genomic Encyclopedia of Archaeal and Bacterial Type Strains, Phase II (KMG-II): from individual species to whole genera.</title>
        <authorList>
            <person name="Goeker M."/>
        </authorList>
    </citation>
    <scope>NUCLEOTIDE SEQUENCE [LARGE SCALE GENOMIC DNA]</scope>
    <source>
        <strain evidence="14 15">DSM 18101</strain>
    </source>
</reference>
<dbReference type="InterPro" id="IPR003660">
    <property type="entry name" value="HAMP_dom"/>
</dbReference>
<dbReference type="SMART" id="SM00387">
    <property type="entry name" value="HATPase_c"/>
    <property type="match status" value="1"/>
</dbReference>
<protein>
    <recommendedName>
        <fullName evidence="3">histidine kinase</fullName>
        <ecNumber evidence="3">2.7.13.3</ecNumber>
    </recommendedName>
</protein>
<keyword evidence="15" id="KW-1185">Reference proteome</keyword>
<keyword evidence="9" id="KW-0902">Two-component regulatory system</keyword>